<feature type="region of interest" description="Disordered" evidence="1">
    <location>
        <begin position="215"/>
        <end position="236"/>
    </location>
</feature>
<organism evidence="3 4">
    <name type="scientific">Haloarcula taiwanensis</name>
    <dbReference type="NCBI Taxonomy" id="1932004"/>
    <lineage>
        <taxon>Archaea</taxon>
        <taxon>Methanobacteriati</taxon>
        <taxon>Methanobacteriota</taxon>
        <taxon>Stenosarchaea group</taxon>
        <taxon>Halobacteria</taxon>
        <taxon>Halobacteriales</taxon>
        <taxon>Haloarculaceae</taxon>
        <taxon>Haloarcula</taxon>
    </lineage>
</organism>
<dbReference type="OrthoDB" id="303721at2157"/>
<dbReference type="EMBL" id="CP019155">
    <property type="protein sequence ID" value="AUG49181.1"/>
    <property type="molecule type" value="Genomic_DNA"/>
</dbReference>
<evidence type="ECO:0000256" key="1">
    <source>
        <dbReference type="SAM" id="MobiDB-lite"/>
    </source>
</evidence>
<accession>A0A2H5A387</accession>
<dbReference type="CDD" id="cd00144">
    <property type="entry name" value="MPP_PPP_family"/>
    <property type="match status" value="1"/>
</dbReference>
<dbReference type="GO" id="GO:0005737">
    <property type="term" value="C:cytoplasm"/>
    <property type="evidence" value="ECO:0007669"/>
    <property type="project" value="TreeGrafter"/>
</dbReference>
<reference evidence="3 4" key="1">
    <citation type="submission" date="2017-01" db="EMBL/GenBank/DDBJ databases">
        <title>A Red Light-Sensitive Sensory Rhodopsin I From Haloarcula taiwanensis, A New Haloarchaeon Isolated From Taiwan.</title>
        <authorList>
            <person name="Yang C.-S."/>
            <person name="Han Y.-A."/>
            <person name="Chen P.-C."/>
            <person name="Ng W.V."/>
            <person name="Chen T.-W."/>
        </authorList>
    </citation>
    <scope>NUCLEOTIDE SEQUENCE [LARGE SCALE GENOMIC DNA]</scope>
    <source>
        <strain evidence="3 4">Taiwanensis</strain>
    </source>
</reference>
<dbReference type="PANTHER" id="PTHR42850">
    <property type="entry name" value="METALLOPHOSPHOESTERASE"/>
    <property type="match status" value="1"/>
</dbReference>
<dbReference type="Pfam" id="PF00149">
    <property type="entry name" value="Metallophos"/>
    <property type="match status" value="1"/>
</dbReference>
<proteinExistence type="predicted"/>
<evidence type="ECO:0000313" key="4">
    <source>
        <dbReference type="Proteomes" id="UP000242917"/>
    </source>
</evidence>
<dbReference type="SUPFAM" id="SSF56300">
    <property type="entry name" value="Metallo-dependent phosphatases"/>
    <property type="match status" value="1"/>
</dbReference>
<dbReference type="InterPro" id="IPR029052">
    <property type="entry name" value="Metallo-depent_PP-like"/>
</dbReference>
<protein>
    <submittedName>
        <fullName evidence="3">Serine/threonine protein phosphatase</fullName>
    </submittedName>
</protein>
<dbReference type="InterPro" id="IPR004843">
    <property type="entry name" value="Calcineurin-like_PHP"/>
</dbReference>
<dbReference type="InterPro" id="IPR050126">
    <property type="entry name" value="Ap4A_hydrolase"/>
</dbReference>
<dbReference type="PANTHER" id="PTHR42850:SF4">
    <property type="entry name" value="ZINC-DEPENDENT ENDOPOLYPHOSPHATASE"/>
    <property type="match status" value="1"/>
</dbReference>
<evidence type="ECO:0000259" key="2">
    <source>
        <dbReference type="Pfam" id="PF00149"/>
    </source>
</evidence>
<dbReference type="KEGG" id="hta:BVU17_16520"/>
<gene>
    <name evidence="3" type="ORF">BVU17_16520</name>
</gene>
<evidence type="ECO:0000313" key="3">
    <source>
        <dbReference type="EMBL" id="AUG49181.1"/>
    </source>
</evidence>
<dbReference type="GO" id="GO:0016791">
    <property type="term" value="F:phosphatase activity"/>
    <property type="evidence" value="ECO:0007669"/>
    <property type="project" value="TreeGrafter"/>
</dbReference>
<dbReference type="Proteomes" id="UP000242917">
    <property type="component" value="Chromosome II"/>
</dbReference>
<feature type="domain" description="Calcineurin-like phosphoesterase" evidence="2">
    <location>
        <begin position="26"/>
        <end position="177"/>
    </location>
</feature>
<dbReference type="Gene3D" id="3.60.21.10">
    <property type="match status" value="1"/>
</dbReference>
<keyword evidence="4" id="KW-1185">Reference proteome</keyword>
<dbReference type="AlphaFoldDB" id="A0A2H5A387"/>
<feature type="compositionally biased region" description="Basic and acidic residues" evidence="1">
    <location>
        <begin position="215"/>
        <end position="230"/>
    </location>
</feature>
<sequence length="236" mass="26333">MVASPTFHPDLDASHQRINSDEWEEIYVVGDIHGCRPALERLLNRLDPTTDELVVFVGDLVRKGPDSAGVIDIVRQTPNFRTVRGNNEQKLIDGRKSIPSLTDDDLSWIASLPAAISWDDSLVVHGGVDHRKPIAEHELTELLNMRSLVPDGSYDRPYWFETRRDRPRIFFGHTVLSEPFETPNAVGLDTGCVYGGQLTAYQCSTGDFITVEPETTHEDRSADSIVDPERAPPTSV</sequence>
<name>A0A2H5A387_9EURY</name>